<dbReference type="CDD" id="cd06223">
    <property type="entry name" value="PRTases_typeI"/>
    <property type="match status" value="1"/>
</dbReference>
<dbReference type="Proteomes" id="UP000566324">
    <property type="component" value="Unassembled WGS sequence"/>
</dbReference>
<dbReference type="InterPro" id="IPR051910">
    <property type="entry name" value="ComF/GntX_DNA_util-trans"/>
</dbReference>
<dbReference type="Pfam" id="PF00156">
    <property type="entry name" value="Pribosyltran"/>
    <property type="match status" value="1"/>
</dbReference>
<organism evidence="4 5">
    <name type="scientific">Sphingosinicella soli</name>
    <dbReference type="NCBI Taxonomy" id="333708"/>
    <lineage>
        <taxon>Bacteria</taxon>
        <taxon>Pseudomonadati</taxon>
        <taxon>Pseudomonadota</taxon>
        <taxon>Alphaproteobacteria</taxon>
        <taxon>Sphingomonadales</taxon>
        <taxon>Sphingosinicellaceae</taxon>
        <taxon>Sphingosinicella</taxon>
    </lineage>
</organism>
<sequence length="261" mass="27879">MLGCYDTQMEMPVFQLLKRSGAGFLDLLLPPRCPSCKAIVARDGSFCAPCWSRLHFVTAPMCACCGLPFPYSAGDGALCGACAQTPPPFDRARAALVYNGASAGLVLALKHGDRTGLARIMAGMMARAAAPMLAERPLLVPVPLHAARLRTRRFNQAALLAARIARRADLPVLAAALARVRDTPISRSMSRRQRAENVRGAIRVRPGAAARIRGAHVLLVDDVMTTGATAEACARALRRAGAKRIDIVTFARVTHDTVEQG</sequence>
<gene>
    <name evidence="4" type="ORF">GGQ98_001667</name>
</gene>
<evidence type="ECO:0000313" key="4">
    <source>
        <dbReference type="EMBL" id="MBB4632050.1"/>
    </source>
</evidence>
<dbReference type="AlphaFoldDB" id="A0A7W7B0Z9"/>
<dbReference type="InterPro" id="IPR044005">
    <property type="entry name" value="DZR_2"/>
</dbReference>
<dbReference type="SUPFAM" id="SSF53271">
    <property type="entry name" value="PRTase-like"/>
    <property type="match status" value="1"/>
</dbReference>
<proteinExistence type="inferred from homology"/>
<dbReference type="InterPro" id="IPR029057">
    <property type="entry name" value="PRTase-like"/>
</dbReference>
<dbReference type="Gene3D" id="3.40.50.2020">
    <property type="match status" value="1"/>
</dbReference>
<dbReference type="PANTHER" id="PTHR47505:SF1">
    <property type="entry name" value="DNA UTILIZATION PROTEIN YHGH"/>
    <property type="match status" value="1"/>
</dbReference>
<evidence type="ECO:0000313" key="5">
    <source>
        <dbReference type="Proteomes" id="UP000566324"/>
    </source>
</evidence>
<protein>
    <submittedName>
        <fullName evidence="4">ComF family protein</fullName>
    </submittedName>
</protein>
<evidence type="ECO:0000259" key="3">
    <source>
        <dbReference type="Pfam" id="PF18912"/>
    </source>
</evidence>
<name>A0A7W7B0Z9_9SPHN</name>
<evidence type="ECO:0000259" key="2">
    <source>
        <dbReference type="Pfam" id="PF00156"/>
    </source>
</evidence>
<reference evidence="4 5" key="1">
    <citation type="submission" date="2020-08" db="EMBL/GenBank/DDBJ databases">
        <title>Genomic Encyclopedia of Type Strains, Phase IV (KMG-IV): sequencing the most valuable type-strain genomes for metagenomic binning, comparative biology and taxonomic classification.</title>
        <authorList>
            <person name="Goeker M."/>
        </authorList>
    </citation>
    <scope>NUCLEOTIDE SEQUENCE [LARGE SCALE GENOMIC DNA]</scope>
    <source>
        <strain evidence="4 5">DSM 17328</strain>
    </source>
</reference>
<comment type="similarity">
    <text evidence="1">Belongs to the ComF/GntX family.</text>
</comment>
<dbReference type="InterPro" id="IPR000836">
    <property type="entry name" value="PRTase_dom"/>
</dbReference>
<feature type="domain" description="Double zinc ribbon" evidence="3">
    <location>
        <begin position="24"/>
        <end position="83"/>
    </location>
</feature>
<dbReference type="PANTHER" id="PTHR47505">
    <property type="entry name" value="DNA UTILIZATION PROTEIN YHGH"/>
    <property type="match status" value="1"/>
</dbReference>
<dbReference type="EMBL" id="JACHNZ010000016">
    <property type="protein sequence ID" value="MBB4632050.1"/>
    <property type="molecule type" value="Genomic_DNA"/>
</dbReference>
<dbReference type="Pfam" id="PF18912">
    <property type="entry name" value="DZR_2"/>
    <property type="match status" value="1"/>
</dbReference>
<comment type="caution">
    <text evidence="4">The sequence shown here is derived from an EMBL/GenBank/DDBJ whole genome shotgun (WGS) entry which is preliminary data.</text>
</comment>
<accession>A0A7W7B0Z9</accession>
<dbReference type="RefSeq" id="WP_243451779.1">
    <property type="nucleotide sequence ID" value="NZ_JACHNZ010000016.1"/>
</dbReference>
<feature type="domain" description="Phosphoribosyltransferase" evidence="2">
    <location>
        <begin position="157"/>
        <end position="258"/>
    </location>
</feature>
<evidence type="ECO:0000256" key="1">
    <source>
        <dbReference type="ARBA" id="ARBA00008007"/>
    </source>
</evidence>
<keyword evidence="5" id="KW-1185">Reference proteome</keyword>